<reference evidence="1" key="2">
    <citation type="journal article" date="2015" name="Data Brief">
        <title>Shoot transcriptome of the giant reed, Arundo donax.</title>
        <authorList>
            <person name="Barrero R.A."/>
            <person name="Guerrero F.D."/>
            <person name="Moolhuijzen P."/>
            <person name="Goolsby J.A."/>
            <person name="Tidwell J."/>
            <person name="Bellgard S.E."/>
            <person name="Bellgard M.I."/>
        </authorList>
    </citation>
    <scope>NUCLEOTIDE SEQUENCE</scope>
    <source>
        <tissue evidence="1">Shoot tissue taken approximately 20 cm above the soil surface</tissue>
    </source>
</reference>
<organism evidence="1">
    <name type="scientific">Arundo donax</name>
    <name type="common">Giant reed</name>
    <name type="synonym">Donax arundinaceus</name>
    <dbReference type="NCBI Taxonomy" id="35708"/>
    <lineage>
        <taxon>Eukaryota</taxon>
        <taxon>Viridiplantae</taxon>
        <taxon>Streptophyta</taxon>
        <taxon>Embryophyta</taxon>
        <taxon>Tracheophyta</taxon>
        <taxon>Spermatophyta</taxon>
        <taxon>Magnoliopsida</taxon>
        <taxon>Liliopsida</taxon>
        <taxon>Poales</taxon>
        <taxon>Poaceae</taxon>
        <taxon>PACMAD clade</taxon>
        <taxon>Arundinoideae</taxon>
        <taxon>Arundineae</taxon>
        <taxon>Arundo</taxon>
    </lineage>
</organism>
<dbReference type="EMBL" id="GBRH01171352">
    <property type="protein sequence ID" value="JAE26544.1"/>
    <property type="molecule type" value="Transcribed_RNA"/>
</dbReference>
<reference evidence="1" key="1">
    <citation type="submission" date="2014-09" db="EMBL/GenBank/DDBJ databases">
        <authorList>
            <person name="Magalhaes I.L.F."/>
            <person name="Oliveira U."/>
            <person name="Santos F.R."/>
            <person name="Vidigal T.H.D.A."/>
            <person name="Brescovit A.D."/>
            <person name="Santos A.J."/>
        </authorList>
    </citation>
    <scope>NUCLEOTIDE SEQUENCE</scope>
    <source>
        <tissue evidence="1">Shoot tissue taken approximately 20 cm above the soil surface</tissue>
    </source>
</reference>
<proteinExistence type="predicted"/>
<accession>A0A0A9GSQ2</accession>
<dbReference type="AlphaFoldDB" id="A0A0A9GSQ2"/>
<sequence length="19" mass="2259">MPIDMPPVPEKRGNARFRF</sequence>
<evidence type="ECO:0000313" key="1">
    <source>
        <dbReference type="EMBL" id="JAE26544.1"/>
    </source>
</evidence>
<name>A0A0A9GSQ2_ARUDO</name>
<protein>
    <submittedName>
        <fullName evidence="1">Uncharacterized protein</fullName>
    </submittedName>
</protein>